<reference evidence="13" key="1">
    <citation type="journal article" date="2023" name="Nat. Commun.">
        <title>Diploid and tetraploid genomes of Acorus and the evolution of monocots.</title>
        <authorList>
            <person name="Ma L."/>
            <person name="Liu K.W."/>
            <person name="Li Z."/>
            <person name="Hsiao Y.Y."/>
            <person name="Qi Y."/>
            <person name="Fu T."/>
            <person name="Tang G.D."/>
            <person name="Zhang D."/>
            <person name="Sun W.H."/>
            <person name="Liu D.K."/>
            <person name="Li Y."/>
            <person name="Chen G.Z."/>
            <person name="Liu X.D."/>
            <person name="Liao X.Y."/>
            <person name="Jiang Y.T."/>
            <person name="Yu X."/>
            <person name="Hao Y."/>
            <person name="Huang J."/>
            <person name="Zhao X.W."/>
            <person name="Ke S."/>
            <person name="Chen Y.Y."/>
            <person name="Wu W.L."/>
            <person name="Hsu J.L."/>
            <person name="Lin Y.F."/>
            <person name="Huang M.D."/>
            <person name="Li C.Y."/>
            <person name="Huang L."/>
            <person name="Wang Z.W."/>
            <person name="Zhao X."/>
            <person name="Zhong W.Y."/>
            <person name="Peng D.H."/>
            <person name="Ahmad S."/>
            <person name="Lan S."/>
            <person name="Zhang J.S."/>
            <person name="Tsai W.C."/>
            <person name="Van de Peer Y."/>
            <person name="Liu Z.J."/>
        </authorList>
    </citation>
    <scope>NUCLEOTIDE SEQUENCE</scope>
    <source>
        <strain evidence="13">CP</strain>
    </source>
</reference>
<dbReference type="InterPro" id="IPR032193">
    <property type="entry name" value="CNOT1_TTP_bind"/>
</dbReference>
<dbReference type="Gene3D" id="1.25.40.800">
    <property type="match status" value="1"/>
</dbReference>
<feature type="domain" description="CCR4-NOT transcription complex subunit 1-like NOT1 connector" evidence="12">
    <location>
        <begin position="1451"/>
        <end position="1627"/>
    </location>
</feature>
<dbReference type="FunFam" id="1.25.40.840:FF:000003">
    <property type="entry name" value="Transcription regulator"/>
    <property type="match status" value="1"/>
</dbReference>
<organism evidence="13 14">
    <name type="scientific">Acorus calamus</name>
    <name type="common">Sweet flag</name>
    <dbReference type="NCBI Taxonomy" id="4465"/>
    <lineage>
        <taxon>Eukaryota</taxon>
        <taxon>Viridiplantae</taxon>
        <taxon>Streptophyta</taxon>
        <taxon>Embryophyta</taxon>
        <taxon>Tracheophyta</taxon>
        <taxon>Spermatophyta</taxon>
        <taxon>Magnoliopsida</taxon>
        <taxon>Liliopsida</taxon>
        <taxon>Acoraceae</taxon>
        <taxon>Acorus</taxon>
    </lineage>
</organism>
<dbReference type="Pfam" id="PF04054">
    <property type="entry name" value="Not1"/>
    <property type="match status" value="1"/>
</dbReference>
<keyword evidence="4" id="KW-0804">Transcription</keyword>
<dbReference type="Gene3D" id="1.25.40.180">
    <property type="match status" value="1"/>
</dbReference>
<comment type="caution">
    <text evidence="13">The sequence shown here is derived from an EMBL/GenBank/DDBJ whole genome shotgun (WGS) entry which is preliminary data.</text>
</comment>
<name>A0AAV9DV29_ACOCL</name>
<dbReference type="InterPro" id="IPR055454">
    <property type="entry name" value="CNOT1-like_NOT1_connector"/>
</dbReference>
<dbReference type="GO" id="GO:0017148">
    <property type="term" value="P:negative regulation of translation"/>
    <property type="evidence" value="ECO:0007669"/>
    <property type="project" value="InterPro"/>
</dbReference>
<dbReference type="FunFam" id="1.25.40.180:FF:000012">
    <property type="entry name" value="Ccr4-Not transcription complex subunit"/>
    <property type="match status" value="1"/>
</dbReference>
<dbReference type="InterPro" id="IPR040398">
    <property type="entry name" value="Not1"/>
</dbReference>
<evidence type="ECO:0008006" key="15">
    <source>
        <dbReference type="Google" id="ProtNLM"/>
    </source>
</evidence>
<evidence type="ECO:0000313" key="13">
    <source>
        <dbReference type="EMBL" id="KAK1304862.1"/>
    </source>
</evidence>
<feature type="domain" description="CCR4-NOT transcription complex subunit 1" evidence="8">
    <location>
        <begin position="1112"/>
        <end position="1253"/>
    </location>
</feature>
<dbReference type="PANTHER" id="PTHR13162">
    <property type="entry name" value="CCR4-NOT TRANSCRIPTION COMPLEX"/>
    <property type="match status" value="1"/>
</dbReference>
<dbReference type="GO" id="GO:0060090">
    <property type="term" value="F:molecular adaptor activity"/>
    <property type="evidence" value="ECO:0007669"/>
    <property type="project" value="TreeGrafter"/>
</dbReference>
<evidence type="ECO:0000313" key="14">
    <source>
        <dbReference type="Proteomes" id="UP001180020"/>
    </source>
</evidence>
<evidence type="ECO:0000256" key="5">
    <source>
        <dbReference type="ARBA" id="ARBA00023242"/>
    </source>
</evidence>
<reference evidence="13" key="2">
    <citation type="submission" date="2023-06" db="EMBL/GenBank/DDBJ databases">
        <authorList>
            <person name="Ma L."/>
            <person name="Liu K.-W."/>
            <person name="Li Z."/>
            <person name="Hsiao Y.-Y."/>
            <person name="Qi Y."/>
            <person name="Fu T."/>
            <person name="Tang G."/>
            <person name="Zhang D."/>
            <person name="Sun W.-H."/>
            <person name="Liu D.-K."/>
            <person name="Li Y."/>
            <person name="Chen G.-Z."/>
            <person name="Liu X.-D."/>
            <person name="Liao X.-Y."/>
            <person name="Jiang Y.-T."/>
            <person name="Yu X."/>
            <person name="Hao Y."/>
            <person name="Huang J."/>
            <person name="Zhao X.-W."/>
            <person name="Ke S."/>
            <person name="Chen Y.-Y."/>
            <person name="Wu W.-L."/>
            <person name="Hsu J.-L."/>
            <person name="Lin Y.-F."/>
            <person name="Huang M.-D."/>
            <person name="Li C.-Y."/>
            <person name="Huang L."/>
            <person name="Wang Z.-W."/>
            <person name="Zhao X."/>
            <person name="Zhong W.-Y."/>
            <person name="Peng D.-H."/>
            <person name="Ahmad S."/>
            <person name="Lan S."/>
            <person name="Zhang J.-S."/>
            <person name="Tsai W.-C."/>
            <person name="Van De Peer Y."/>
            <person name="Liu Z.-J."/>
        </authorList>
    </citation>
    <scope>NUCLEOTIDE SEQUENCE</scope>
    <source>
        <strain evidence="13">CP</strain>
        <tissue evidence="13">Leaves</tissue>
    </source>
</reference>
<dbReference type="InterPro" id="IPR038535">
    <property type="entry name" value="CNOT1_TTP_bind_sf"/>
</dbReference>
<feature type="region of interest" description="Disordered" evidence="6">
    <location>
        <begin position="1409"/>
        <end position="1430"/>
    </location>
</feature>
<dbReference type="InterPro" id="IPR032191">
    <property type="entry name" value="CNOT1_CAF1_bind"/>
</dbReference>
<evidence type="ECO:0000259" key="8">
    <source>
        <dbReference type="Pfam" id="PF12842"/>
    </source>
</evidence>
<feature type="region of interest" description="Disordered" evidence="6">
    <location>
        <begin position="633"/>
        <end position="656"/>
    </location>
</feature>
<dbReference type="InterPro" id="IPR032194">
    <property type="entry name" value="CNOT1_HEAT"/>
</dbReference>
<evidence type="ECO:0000256" key="4">
    <source>
        <dbReference type="ARBA" id="ARBA00023163"/>
    </source>
</evidence>
<dbReference type="GO" id="GO:0030015">
    <property type="term" value="C:CCR4-NOT core complex"/>
    <property type="evidence" value="ECO:0007669"/>
    <property type="project" value="InterPro"/>
</dbReference>
<dbReference type="Pfam" id="PF16418">
    <property type="entry name" value="CNOT1_HEAT"/>
    <property type="match status" value="1"/>
</dbReference>
<evidence type="ECO:0000256" key="3">
    <source>
        <dbReference type="ARBA" id="ARBA00023015"/>
    </source>
</evidence>
<feature type="domain" description="CCR4-Not complex component Not1 C-terminal" evidence="7">
    <location>
        <begin position="1886"/>
        <end position="1998"/>
    </location>
</feature>
<evidence type="ECO:0000256" key="6">
    <source>
        <dbReference type="SAM" id="MobiDB-lite"/>
    </source>
</evidence>
<evidence type="ECO:0000259" key="7">
    <source>
        <dbReference type="Pfam" id="PF04054"/>
    </source>
</evidence>
<dbReference type="Pfam" id="PF25097">
    <property type="entry name" value="ARM_Cnot1"/>
    <property type="match status" value="1"/>
</dbReference>
<dbReference type="GO" id="GO:0005634">
    <property type="term" value="C:nucleus"/>
    <property type="evidence" value="ECO:0007669"/>
    <property type="project" value="UniProtKB-SubCell"/>
</dbReference>
<dbReference type="EMBL" id="JAUJYO010000011">
    <property type="protein sequence ID" value="KAK1304862.1"/>
    <property type="molecule type" value="Genomic_DNA"/>
</dbReference>
<evidence type="ECO:0000259" key="10">
    <source>
        <dbReference type="Pfam" id="PF16417"/>
    </source>
</evidence>
<dbReference type="Pfam" id="PF16417">
    <property type="entry name" value="CNOT1_TTP_bind"/>
    <property type="match status" value="1"/>
</dbReference>
<proteinExistence type="predicted"/>
<accession>A0AAV9DV29</accession>
<keyword evidence="14" id="KW-1185">Reference proteome</keyword>
<evidence type="ECO:0000259" key="12">
    <source>
        <dbReference type="Pfam" id="PF25097"/>
    </source>
</evidence>
<dbReference type="Pfam" id="PF16415">
    <property type="entry name" value="CNOT1_CAF1_bind"/>
    <property type="match status" value="1"/>
</dbReference>
<dbReference type="Proteomes" id="UP001180020">
    <property type="component" value="Unassembled WGS sequence"/>
</dbReference>
<evidence type="ECO:0000259" key="11">
    <source>
        <dbReference type="Pfam" id="PF16418"/>
    </source>
</evidence>
<keyword evidence="5" id="KW-0539">Nucleus</keyword>
<dbReference type="CDD" id="cd20710">
    <property type="entry name" value="NOT1_connector"/>
    <property type="match status" value="1"/>
</dbReference>
<evidence type="ECO:0000256" key="1">
    <source>
        <dbReference type="ARBA" id="ARBA00004123"/>
    </source>
</evidence>
<dbReference type="GO" id="GO:0000289">
    <property type="term" value="P:nuclear-transcribed mRNA poly(A) tail shortening"/>
    <property type="evidence" value="ECO:0007669"/>
    <property type="project" value="UniProtKB-ARBA"/>
</dbReference>
<dbReference type="Gene3D" id="1.25.40.790">
    <property type="match status" value="1"/>
</dbReference>
<dbReference type="Gene3D" id="1.25.40.840">
    <property type="entry name" value="CCR4-NOT transcription complex subunit 1 TTP binding domain"/>
    <property type="match status" value="1"/>
</dbReference>
<feature type="compositionally biased region" description="Low complexity" evidence="6">
    <location>
        <begin position="645"/>
        <end position="656"/>
    </location>
</feature>
<dbReference type="GO" id="GO:0000932">
    <property type="term" value="C:P-body"/>
    <property type="evidence" value="ECO:0007669"/>
    <property type="project" value="TreeGrafter"/>
</dbReference>
<comment type="subcellular location">
    <subcellularLocation>
        <location evidence="1">Nucleus</location>
    </subcellularLocation>
</comment>
<gene>
    <name evidence="13" type="ORF">QJS10_CPB11g00341</name>
</gene>
<feature type="domain" description="CCR4-NOT transcription complex subunit 1 HEAT repeat" evidence="11">
    <location>
        <begin position="318"/>
        <end position="422"/>
    </location>
</feature>
<protein>
    <recommendedName>
        <fullName evidence="15">CCR4-NOT transcription complex subunit 1</fullName>
    </recommendedName>
</protein>
<feature type="domain" description="CCR4-NOT transcription complex subunit 1 TTP binding" evidence="10">
    <location>
        <begin position="467"/>
        <end position="625"/>
    </location>
</feature>
<keyword evidence="2" id="KW-0678">Repressor</keyword>
<feature type="domain" description="CCR4-NOT transcription complex subunit 1 CAF1-binding" evidence="9">
    <location>
        <begin position="787"/>
        <end position="989"/>
    </location>
</feature>
<sequence length="2015" mass="224233">MLERVRSRVGISRALSDFRRRGQNFCISQIEELYENPSVISHELIQDIMMFLFRSEGLAKHVDTYTKMLSLLQLKERTPFILAPMVADVQCNDNSLSCMDIFSESSENDFDAILAEIEKEMSMADVIRELGYECTVDSAHCKELLSLFLPLNEVTLAKILSTIVQTQYELEDCQSTHSTFCSAIGSSVDYSLLSSWNVDILVDSIKQLVPELDWIRVMENLDHDGFYIPDEGAFSLLMSIYAYACQSIAELHRNNNSSGNVNQAWSCLDLLEMLCQLAERGHASPVRMMLENPLRQCPETLLVGIAHVNTAYNLIQYEVFSTVFPLIVGNSTKGGIVQHLWHVNPNLILWGFIDAHASNPDIISRISDLCQEFEILALVLDTAPFEFSIKLAAFAFHKEHVNLEKWLYENLIIYKDAFFQVLQDQAGRLVSDQLAEEVKKLQVAFMHFNLMNQGAGASDLPPPTDGTLDNTEIVVNAYFHQMFSGQLSIVEMVQMLERFKESSDKREQAIIVCMINNLFEEYKFFPKYPEMQLNIVSVFFGALIKHQLVTHHALSVALCAVLDALRESVDSKMFMFGTKALEQFVDRLVEWPQYCDHILQISHLHSTHAELFSFIEHGLARISSSQSESNDVKSAAVHHVSANATTEESSETSLQQLSSGTIQSVQQFSSPIVQPNNHGFLEDRAKPMVSSENYTKHSTPAGKSSLVYLDTSNQKTVALQSLQAISSSFPSSVPLSVSSSSGGLLSTQGISPAGRQHSYNTGFGAALNIDTLVAAAEKTDTPIKVLTPASDVQDKILFMINNMSATNMDAKSKEFIEIMKEEYYPWFAQYLVMKRASIEPNFHDLYLKFLEKINLKSLDKEIVKATYENCKILLRSELIKSSSEERSLLKNLGSWLGKLTIGRNQTLRGREIDPKVLIIEILEPCQSSLAYQPPNPWTMGILGLLVEIYALPNLKMNLKFDIEVLFRNIGVDMKDVKPTSLLKDHVREVEGNPDFSNKDVLVSQRTVVADHTGMISTLNQVEFQPAVFSASHPSHANVLAQYTAPLHLVSKTVMEDDKLGSVGLPKRIPPGPSMSQVTPLKTPLSASQLSSTISNIGINVVVNQKLNAFSIQFHRIITAAMNRAIKDIIASLVQRNVSIASQTTRELILKDYALESDESHICNAARGMMASLAGSLTNHSCKELLRKALSSHLRSLLQTMTVANDLLEQIIQLIIHDNLESGCSYIKQATTEKALLVIDGEMDSLLSIRRNKRDGSTFNDSSTYAQGFARVPEALRPKPGHLSATQQRVYDDFVRSPWQNQPSQSSNAFPEPLASGSLVGSSVSHGYGSSQSQLNSTLFSSPQVTPGFGAHSLSLISKDAGIGLTHILSSSAHDGGSDRVIQNAAEISTVAPPFPPTVATTDMNSVETSSVGRDLKSVVQPSPTTPTERMGISMLTTGDALEKYQILDQKLEALISKDTRDVEIPGIITEVSDIILRCESRDAAALAIAQKVFKSLYENTSNNFLVNCHLALLAAIRDVCKLVVKELTSWVIYSDEERKFNTDITVGLIHSELLNLTEYNVHLAKLIDGGRNKAAMDFAISLVQTLVNQESGVSVSEFYNVIDVLAKLAMRPGSPESLQQLVDIAKKGSSNGSSLPGYVNKEERGNQLRDKKVASGCSMTNREVHDAADSAATNPPGFRDQVSVLFSEWCRMCELPATSEASYAHFISQLHQKGLLKGDDVTDCFFRILTELSVGHCLSEGQFSQQALSFIAVDTYAKLVYFVVKYWPVDQGLGKVILFPKVLSVVVRVIQNDAEEKGTSFNPRPFFRLFINWLSDLTSDPVLEVDSFQIDLLPEMAVPPRILSEVDGALKEKRMKADIDEYFKAVLILQNKFSLPTQENLDILQGGAAMDIFQTLVRELDTEGRYLFLNAAANQLRYPNSHTHYYSFLLLHLFLEANQEIIQEQITRVLLERVVGHRPQPWGVIVTFLELVKNQKYNFWSQSYIRCAPEIKNIFDSLARSCEGMVSGTISDNIH</sequence>
<dbReference type="Pfam" id="PF12842">
    <property type="entry name" value="DUF3819"/>
    <property type="match status" value="1"/>
</dbReference>
<dbReference type="InterPro" id="IPR024557">
    <property type="entry name" value="CNOT1_dom_4"/>
</dbReference>
<dbReference type="InterPro" id="IPR007196">
    <property type="entry name" value="CCR4-Not_Not1_C"/>
</dbReference>
<evidence type="ECO:0000259" key="9">
    <source>
        <dbReference type="Pfam" id="PF16415"/>
    </source>
</evidence>
<evidence type="ECO:0000256" key="2">
    <source>
        <dbReference type="ARBA" id="ARBA00022491"/>
    </source>
</evidence>
<keyword evidence="3" id="KW-0805">Transcription regulation</keyword>
<dbReference type="PANTHER" id="PTHR13162:SF8">
    <property type="entry name" value="CCR4-NOT TRANSCRIPTION COMPLEX SUBUNIT 1"/>
    <property type="match status" value="1"/>
</dbReference>